<feature type="region of interest" description="Disordered" evidence="1">
    <location>
        <begin position="223"/>
        <end position="326"/>
    </location>
</feature>
<dbReference type="Pfam" id="PF10490">
    <property type="entry name" value="CENP-F_C_Rb_bdg"/>
    <property type="match status" value="1"/>
</dbReference>
<protein>
    <submittedName>
        <fullName evidence="4">Uncharacterized protein</fullName>
    </submittedName>
</protein>
<sequence length="355" mass="40548">TTQLRTELVSCTEDRDELSQSLGQWRDKVHGLEKTNCDTRNLISILEDDIRVGKKEYEALQSSVERVKEEREQSPWLEKSRLGRVCVQTFKSMGGNWKCMLSEEGRSSEELKAEATQLRAEDRKKEVEELMSALKKMKTEAEEREQEFIDKDKEVKDLTAALEGMKKKMEEKERELEEIGQELDKVNTLLEEKSTEADESMEKYCSLMVKVHKLEESNDALKSRLEQATANQHANEAKIPSETCRRSARKSSSKHQEEKTNENTENVVPTATPSSPQGSSPGKRGHNEISDRDSAQEALHNLTKKLKANAMTPRARGEQEDEEFRPEGLSDLVQKGQFSVFFFLMIGTGHHIMLL</sequence>
<dbReference type="EMBL" id="JAHRIN010017967">
    <property type="protein sequence ID" value="MEQ2197660.1"/>
    <property type="molecule type" value="Genomic_DNA"/>
</dbReference>
<accession>A0ABV0QPA5</accession>
<feature type="non-terminal residue" evidence="4">
    <location>
        <position position="1"/>
    </location>
</feature>
<evidence type="ECO:0000256" key="1">
    <source>
        <dbReference type="SAM" id="MobiDB-lite"/>
    </source>
</evidence>
<keyword evidence="5" id="KW-1185">Reference proteome</keyword>
<dbReference type="Proteomes" id="UP001434883">
    <property type="component" value="Unassembled WGS sequence"/>
</dbReference>
<proteinExistence type="predicted"/>
<feature type="domain" description="Kinetochore protein Cenp-F/LEK1 Rb protein-binding" evidence="3">
    <location>
        <begin position="316"/>
        <end position="336"/>
    </location>
</feature>
<feature type="compositionally biased region" description="Polar residues" evidence="1">
    <location>
        <begin position="267"/>
        <end position="280"/>
    </location>
</feature>
<evidence type="ECO:0000259" key="2">
    <source>
        <dbReference type="Pfam" id="PF10473"/>
    </source>
</evidence>
<dbReference type="PANTHER" id="PTHR18874:SF10">
    <property type="entry name" value="CENTROMERE PROTEIN F"/>
    <property type="match status" value="1"/>
</dbReference>
<comment type="caution">
    <text evidence="4">The sequence shown here is derived from an EMBL/GenBank/DDBJ whole genome shotgun (WGS) entry which is preliminary data.</text>
</comment>
<dbReference type="Pfam" id="PF10473">
    <property type="entry name" value="CENP-F_leu_zip"/>
    <property type="match status" value="1"/>
</dbReference>
<gene>
    <name evidence="4" type="ORF">XENOCAPTIV_001685</name>
</gene>
<feature type="compositionally biased region" description="Basic and acidic residues" evidence="1">
    <location>
        <begin position="285"/>
        <end position="295"/>
    </location>
</feature>
<evidence type="ECO:0000259" key="3">
    <source>
        <dbReference type="Pfam" id="PF10490"/>
    </source>
</evidence>
<name>A0ABV0QPA5_9TELE</name>
<dbReference type="PANTHER" id="PTHR18874">
    <property type="entry name" value="CMF/LEK/CENP CELL DIVISION-RELATED"/>
    <property type="match status" value="1"/>
</dbReference>
<evidence type="ECO:0000313" key="4">
    <source>
        <dbReference type="EMBL" id="MEQ2197660.1"/>
    </source>
</evidence>
<feature type="domain" description="Centromere protein Cenp-F leucine-rich repeat-containing" evidence="2">
    <location>
        <begin position="2"/>
        <end position="73"/>
    </location>
</feature>
<dbReference type="InterPro" id="IPR018302">
    <property type="entry name" value="CenpF/LEK1_Rb-prot-bd"/>
</dbReference>
<evidence type="ECO:0000313" key="5">
    <source>
        <dbReference type="Proteomes" id="UP001434883"/>
    </source>
</evidence>
<reference evidence="4 5" key="1">
    <citation type="submission" date="2021-06" db="EMBL/GenBank/DDBJ databases">
        <authorList>
            <person name="Palmer J.M."/>
        </authorList>
    </citation>
    <scope>NUCLEOTIDE SEQUENCE [LARGE SCALE GENOMIC DNA]</scope>
    <source>
        <strain evidence="4 5">XC_2019</strain>
        <tissue evidence="4">Muscle</tissue>
    </source>
</reference>
<dbReference type="InterPro" id="IPR019513">
    <property type="entry name" value="Centromere_CenpF_leu-rich_rpt"/>
</dbReference>
<dbReference type="InterPro" id="IPR043513">
    <property type="entry name" value="Cenp-F"/>
</dbReference>
<organism evidence="4 5">
    <name type="scientific">Xenoophorus captivus</name>
    <dbReference type="NCBI Taxonomy" id="1517983"/>
    <lineage>
        <taxon>Eukaryota</taxon>
        <taxon>Metazoa</taxon>
        <taxon>Chordata</taxon>
        <taxon>Craniata</taxon>
        <taxon>Vertebrata</taxon>
        <taxon>Euteleostomi</taxon>
        <taxon>Actinopterygii</taxon>
        <taxon>Neopterygii</taxon>
        <taxon>Teleostei</taxon>
        <taxon>Neoteleostei</taxon>
        <taxon>Acanthomorphata</taxon>
        <taxon>Ovalentaria</taxon>
        <taxon>Atherinomorphae</taxon>
        <taxon>Cyprinodontiformes</taxon>
        <taxon>Goodeidae</taxon>
        <taxon>Xenoophorus</taxon>
    </lineage>
</organism>